<gene>
    <name evidence="1" type="ORF">HHL17_26900</name>
</gene>
<keyword evidence="2" id="KW-1185">Reference proteome</keyword>
<reference evidence="1 2" key="1">
    <citation type="submission" date="2020-04" db="EMBL/GenBank/DDBJ databases">
        <title>Chitinophaga sp. G-6-1-13 sp. nov., isolated from soil.</title>
        <authorList>
            <person name="Dahal R.H."/>
            <person name="Chaudhary D.K."/>
        </authorList>
    </citation>
    <scope>NUCLEOTIDE SEQUENCE [LARGE SCALE GENOMIC DNA]</scope>
    <source>
        <strain evidence="1 2">G-6-1-13</strain>
    </source>
</reference>
<protein>
    <recommendedName>
        <fullName evidence="3">CHAT domain-containing protein</fullName>
    </recommendedName>
</protein>
<evidence type="ECO:0008006" key="3">
    <source>
        <dbReference type="Google" id="ProtNLM"/>
    </source>
</evidence>
<evidence type="ECO:0000313" key="2">
    <source>
        <dbReference type="Proteomes" id="UP000583266"/>
    </source>
</evidence>
<comment type="caution">
    <text evidence="1">The sequence shown here is derived from an EMBL/GenBank/DDBJ whole genome shotgun (WGS) entry which is preliminary data.</text>
</comment>
<proteinExistence type="predicted"/>
<organism evidence="1 2">
    <name type="scientific">Chitinophaga fulva</name>
    <dbReference type="NCBI Taxonomy" id="2728842"/>
    <lineage>
        <taxon>Bacteria</taxon>
        <taxon>Pseudomonadati</taxon>
        <taxon>Bacteroidota</taxon>
        <taxon>Chitinophagia</taxon>
        <taxon>Chitinophagales</taxon>
        <taxon>Chitinophagaceae</taxon>
        <taxon>Chitinophaga</taxon>
    </lineage>
</organism>
<dbReference type="Proteomes" id="UP000583266">
    <property type="component" value="Unassembled WGS sequence"/>
</dbReference>
<evidence type="ECO:0000313" key="1">
    <source>
        <dbReference type="EMBL" id="NML40855.1"/>
    </source>
</evidence>
<name>A0A848GQG1_9BACT</name>
<dbReference type="AlphaFoldDB" id="A0A848GQG1"/>
<sequence>MPIINKIFIIQSLKTIDPLESGKELSSRLSSAIPVDFKDVETDIEVFEHLDNVQAEISETNEKYVIHFVCHGNEDGIGIFDKSDNVSFIAWEDLRERFRDIYLATKQRVMTSFSSCEGLNVVKLIASFKPCPFDSVTGSFEKISFRDSVDGYEHFYNKIYNGETIEAAMEETRRKYPSMGFSAFTTQKLVKIGWDGYLTTQFTPEKVKERKAQIITAVTSLKGSITSREIEIIDKKLSKKEATKDFEHYKKIFFS</sequence>
<accession>A0A848GQG1</accession>
<dbReference type="EMBL" id="JABBGC010000003">
    <property type="protein sequence ID" value="NML40855.1"/>
    <property type="molecule type" value="Genomic_DNA"/>
</dbReference>
<dbReference type="RefSeq" id="WP_169227928.1">
    <property type="nucleotide sequence ID" value="NZ_JABBGC010000003.1"/>
</dbReference>